<sequence>MLWKESPRARRGPRPALSVERIVEAAIALADEQGLEAVSMERVASGFRFTPMALYRYVPGKAELVDLMIDRGLGPPPVLAGDKDAWRAKLEQWARALWDVFHRHPWALEATQRLRLMGPHELAWLEAGLGALASTRLSLEAQRSACLVLLGHVRNTAQFSVTLPRGRGNVSSGQWGAATRTLIQDHAEQYPRLLAVLSAPPESGAREDTLTFGIQMVLDGIATRIAEREAGPGTRRRAPARKPPG</sequence>
<dbReference type="Gene3D" id="1.10.357.10">
    <property type="entry name" value="Tetracycline Repressor, domain 2"/>
    <property type="match status" value="1"/>
</dbReference>
<evidence type="ECO:0000313" key="7">
    <source>
        <dbReference type="Proteomes" id="UP000662747"/>
    </source>
</evidence>
<protein>
    <submittedName>
        <fullName evidence="6">TetR/AcrR family transcriptional regulator C-terminal domain-containing protein</fullName>
    </submittedName>
</protein>
<dbReference type="InterPro" id="IPR050109">
    <property type="entry name" value="HTH-type_TetR-like_transc_reg"/>
</dbReference>
<dbReference type="PANTHER" id="PTHR30055">
    <property type="entry name" value="HTH-TYPE TRANSCRIPTIONAL REGULATOR RUTR"/>
    <property type="match status" value="1"/>
</dbReference>
<reference evidence="6 7" key="1">
    <citation type="submission" date="2021-02" db="EMBL/GenBank/DDBJ databases">
        <title>De Novo genome assembly of isolated myxobacteria.</title>
        <authorList>
            <person name="Stevens D.C."/>
        </authorList>
    </citation>
    <scope>NUCLEOTIDE SEQUENCE [LARGE SCALE GENOMIC DNA]</scope>
    <source>
        <strain evidence="7">SCPEA02</strain>
    </source>
</reference>
<evidence type="ECO:0000256" key="1">
    <source>
        <dbReference type="ARBA" id="ARBA00023015"/>
    </source>
</evidence>
<evidence type="ECO:0000256" key="4">
    <source>
        <dbReference type="PROSITE-ProRule" id="PRU00335"/>
    </source>
</evidence>
<dbReference type="PROSITE" id="PS50977">
    <property type="entry name" value="HTH_TETR_2"/>
    <property type="match status" value="1"/>
</dbReference>
<dbReference type="InterPro" id="IPR004111">
    <property type="entry name" value="Repressor_TetR_C"/>
</dbReference>
<keyword evidence="7" id="KW-1185">Reference proteome</keyword>
<dbReference type="EMBL" id="CP071090">
    <property type="protein sequence ID" value="QSQ23791.1"/>
    <property type="molecule type" value="Genomic_DNA"/>
</dbReference>
<feature type="domain" description="HTH tetR-type" evidence="5">
    <location>
        <begin position="16"/>
        <end position="76"/>
    </location>
</feature>
<dbReference type="Pfam" id="PF02909">
    <property type="entry name" value="TetR_C_1"/>
    <property type="match status" value="1"/>
</dbReference>
<keyword evidence="2 4" id="KW-0238">DNA-binding</keyword>
<dbReference type="Pfam" id="PF00440">
    <property type="entry name" value="TetR_N"/>
    <property type="match status" value="1"/>
</dbReference>
<organism evidence="6 7">
    <name type="scientific">Pyxidicoccus parkwayensis</name>
    <dbReference type="NCBI Taxonomy" id="2813578"/>
    <lineage>
        <taxon>Bacteria</taxon>
        <taxon>Pseudomonadati</taxon>
        <taxon>Myxococcota</taxon>
        <taxon>Myxococcia</taxon>
        <taxon>Myxococcales</taxon>
        <taxon>Cystobacterineae</taxon>
        <taxon>Myxococcaceae</taxon>
        <taxon>Pyxidicoccus</taxon>
    </lineage>
</organism>
<dbReference type="SUPFAM" id="SSF48498">
    <property type="entry name" value="Tetracyclin repressor-like, C-terminal domain"/>
    <property type="match status" value="1"/>
</dbReference>
<accession>A0ABX7P1I1</accession>
<proteinExistence type="predicted"/>
<evidence type="ECO:0000256" key="3">
    <source>
        <dbReference type="ARBA" id="ARBA00023163"/>
    </source>
</evidence>
<feature type="DNA-binding region" description="H-T-H motif" evidence="4">
    <location>
        <begin position="39"/>
        <end position="58"/>
    </location>
</feature>
<dbReference type="PANTHER" id="PTHR30055:SF151">
    <property type="entry name" value="TRANSCRIPTIONAL REGULATORY PROTEIN"/>
    <property type="match status" value="1"/>
</dbReference>
<keyword evidence="1" id="KW-0805">Transcription regulation</keyword>
<dbReference type="InterPro" id="IPR036271">
    <property type="entry name" value="Tet_transcr_reg_TetR-rel_C_sf"/>
</dbReference>
<dbReference type="InterPro" id="IPR009057">
    <property type="entry name" value="Homeodomain-like_sf"/>
</dbReference>
<gene>
    <name evidence="6" type="ORF">JY651_02060</name>
</gene>
<dbReference type="RefSeq" id="WP_206725362.1">
    <property type="nucleotide sequence ID" value="NZ_CP071090.1"/>
</dbReference>
<keyword evidence="3" id="KW-0804">Transcription</keyword>
<dbReference type="InterPro" id="IPR001647">
    <property type="entry name" value="HTH_TetR"/>
</dbReference>
<evidence type="ECO:0000313" key="6">
    <source>
        <dbReference type="EMBL" id="QSQ23791.1"/>
    </source>
</evidence>
<name>A0ABX7P1I1_9BACT</name>
<evidence type="ECO:0000259" key="5">
    <source>
        <dbReference type="PROSITE" id="PS50977"/>
    </source>
</evidence>
<dbReference type="SUPFAM" id="SSF46689">
    <property type="entry name" value="Homeodomain-like"/>
    <property type="match status" value="1"/>
</dbReference>
<dbReference type="Proteomes" id="UP000662747">
    <property type="component" value="Chromosome"/>
</dbReference>
<evidence type="ECO:0000256" key="2">
    <source>
        <dbReference type="ARBA" id="ARBA00023125"/>
    </source>
</evidence>